<accession>A0ABT2EJI7</accession>
<name>A0ABT2EJI7_9BACT</name>
<comment type="caution">
    <text evidence="1">The sequence shown here is derived from an EMBL/GenBank/DDBJ whole genome shotgun (WGS) entry which is preliminary data.</text>
</comment>
<dbReference type="EMBL" id="JANUCP010000001">
    <property type="protein sequence ID" value="MCS3918106.1"/>
    <property type="molecule type" value="Genomic_DNA"/>
</dbReference>
<dbReference type="Proteomes" id="UP001204798">
    <property type="component" value="Unassembled WGS sequence"/>
</dbReference>
<evidence type="ECO:0000313" key="2">
    <source>
        <dbReference type="Proteomes" id="UP001204798"/>
    </source>
</evidence>
<reference evidence="1 2" key="1">
    <citation type="submission" date="2022-08" db="EMBL/GenBank/DDBJ databases">
        <title>Bacterial and archaeal communities from various locations to study Microbial Dark Matter (Phase II).</title>
        <authorList>
            <person name="Stepanauskas R."/>
        </authorList>
    </citation>
    <scope>NUCLEOTIDE SEQUENCE [LARGE SCALE GENOMIC DNA]</scope>
    <source>
        <strain evidence="1 2">PD1</strain>
    </source>
</reference>
<proteinExistence type="predicted"/>
<keyword evidence="2" id="KW-1185">Reference proteome</keyword>
<protein>
    <submittedName>
        <fullName evidence="1">Uncharacterized protein</fullName>
    </submittedName>
</protein>
<dbReference type="RefSeq" id="WP_259093516.1">
    <property type="nucleotide sequence ID" value="NZ_CP130454.1"/>
</dbReference>
<organism evidence="1 2">
    <name type="scientific">Candidatus Fervidibacter sacchari</name>
    <dbReference type="NCBI Taxonomy" id="1448929"/>
    <lineage>
        <taxon>Bacteria</taxon>
        <taxon>Candidatus Fervidibacterota</taxon>
        <taxon>Candidatus Fervidibacter</taxon>
    </lineage>
</organism>
<sequence>MSRRRIKTVNERYRKFRASEEMRQFLLREPEEIDFSNDAFIQKLLAPFADFPVEVTRRWAEEWREEHRRSR</sequence>
<gene>
    <name evidence="1" type="ORF">M2350_000503</name>
</gene>
<evidence type="ECO:0000313" key="1">
    <source>
        <dbReference type="EMBL" id="MCS3918106.1"/>
    </source>
</evidence>